<feature type="transmembrane region" description="Helical" evidence="5">
    <location>
        <begin position="133"/>
        <end position="157"/>
    </location>
</feature>
<evidence type="ECO:0000256" key="1">
    <source>
        <dbReference type="ARBA" id="ARBA00004141"/>
    </source>
</evidence>
<dbReference type="Proteomes" id="UP000885779">
    <property type="component" value="Unassembled WGS sequence"/>
</dbReference>
<evidence type="ECO:0000256" key="2">
    <source>
        <dbReference type="ARBA" id="ARBA00022692"/>
    </source>
</evidence>
<feature type="transmembrane region" description="Helical" evidence="5">
    <location>
        <begin position="39"/>
        <end position="64"/>
    </location>
</feature>
<feature type="transmembrane region" description="Helical" evidence="5">
    <location>
        <begin position="293"/>
        <end position="317"/>
    </location>
</feature>
<dbReference type="GO" id="GO:0016020">
    <property type="term" value="C:membrane"/>
    <property type="evidence" value="ECO:0007669"/>
    <property type="project" value="UniProtKB-SubCell"/>
</dbReference>
<organism evidence="6">
    <name type="scientific">Caldithrix abyssi</name>
    <dbReference type="NCBI Taxonomy" id="187145"/>
    <lineage>
        <taxon>Bacteria</taxon>
        <taxon>Pseudomonadati</taxon>
        <taxon>Calditrichota</taxon>
        <taxon>Calditrichia</taxon>
        <taxon>Calditrichales</taxon>
        <taxon>Calditrichaceae</taxon>
        <taxon>Caldithrix</taxon>
    </lineage>
</organism>
<feature type="transmembrane region" description="Helical" evidence="5">
    <location>
        <begin position="209"/>
        <end position="231"/>
    </location>
</feature>
<proteinExistence type="predicted"/>
<dbReference type="Gene3D" id="1.20.1740.10">
    <property type="entry name" value="Amino acid/polyamine transporter I"/>
    <property type="match status" value="1"/>
</dbReference>
<evidence type="ECO:0000313" key="6">
    <source>
        <dbReference type="EMBL" id="HGY54376.1"/>
    </source>
</evidence>
<keyword evidence="2 5" id="KW-0812">Transmembrane</keyword>
<dbReference type="Pfam" id="PF13520">
    <property type="entry name" value="AA_permease_2"/>
    <property type="match status" value="1"/>
</dbReference>
<feature type="transmembrane region" description="Helical" evidence="5">
    <location>
        <begin position="169"/>
        <end position="189"/>
    </location>
</feature>
<dbReference type="AlphaFoldDB" id="A0A7V4WUJ0"/>
<dbReference type="GO" id="GO:0015179">
    <property type="term" value="F:L-amino acid transmembrane transporter activity"/>
    <property type="evidence" value="ECO:0007669"/>
    <property type="project" value="TreeGrafter"/>
</dbReference>
<comment type="subcellular location">
    <subcellularLocation>
        <location evidence="1">Membrane</location>
        <topology evidence="1">Multi-pass membrane protein</topology>
    </subcellularLocation>
</comment>
<keyword evidence="3 5" id="KW-1133">Transmembrane helix</keyword>
<accession>A0A7V4WUJ0</accession>
<keyword evidence="4 5" id="KW-0472">Membrane</keyword>
<dbReference type="PANTHER" id="PTHR11785">
    <property type="entry name" value="AMINO ACID TRANSPORTER"/>
    <property type="match status" value="1"/>
</dbReference>
<dbReference type="EMBL" id="DRQG01000016">
    <property type="protein sequence ID" value="HGY54376.1"/>
    <property type="molecule type" value="Genomic_DNA"/>
</dbReference>
<feature type="transmembrane region" description="Helical" evidence="5">
    <location>
        <begin position="426"/>
        <end position="443"/>
    </location>
</feature>
<feature type="transmembrane region" description="Helical" evidence="5">
    <location>
        <begin position="337"/>
        <end position="357"/>
    </location>
</feature>
<evidence type="ECO:0000256" key="5">
    <source>
        <dbReference type="SAM" id="Phobius"/>
    </source>
</evidence>
<protein>
    <submittedName>
        <fullName evidence="6">Amino acid permease</fullName>
    </submittedName>
</protein>
<feature type="transmembrane region" description="Helical" evidence="5">
    <location>
        <begin position="363"/>
        <end position="387"/>
    </location>
</feature>
<reference evidence="6" key="1">
    <citation type="journal article" date="2020" name="mSystems">
        <title>Genome- and Community-Level Interaction Insights into Carbon Utilization and Element Cycling Functions of Hydrothermarchaeota in Hydrothermal Sediment.</title>
        <authorList>
            <person name="Zhou Z."/>
            <person name="Liu Y."/>
            <person name="Xu W."/>
            <person name="Pan J."/>
            <person name="Luo Z.H."/>
            <person name="Li M."/>
        </authorList>
    </citation>
    <scope>NUCLEOTIDE SEQUENCE [LARGE SCALE GENOMIC DNA]</scope>
    <source>
        <strain evidence="6">HyVt-577</strain>
    </source>
</reference>
<feature type="transmembrane region" description="Helical" evidence="5">
    <location>
        <begin position="399"/>
        <end position="420"/>
    </location>
</feature>
<feature type="transmembrane region" description="Helical" evidence="5">
    <location>
        <begin position="243"/>
        <end position="263"/>
    </location>
</feature>
<dbReference type="InterPro" id="IPR002293">
    <property type="entry name" value="AA/rel_permease1"/>
</dbReference>
<name>A0A7V4WUJ0_CALAY</name>
<comment type="caution">
    <text evidence="6">The sequence shown here is derived from an EMBL/GenBank/DDBJ whole genome shotgun (WGS) entry which is preliminary data.</text>
</comment>
<dbReference type="PIRSF" id="PIRSF006060">
    <property type="entry name" value="AA_transporter"/>
    <property type="match status" value="1"/>
</dbReference>
<gene>
    <name evidence="6" type="ORF">ENK44_01615</name>
</gene>
<evidence type="ECO:0000256" key="4">
    <source>
        <dbReference type="ARBA" id="ARBA00023136"/>
    </source>
</evidence>
<sequence>MMQTKKTIGFWTALALVVGNILGVGIFTTTGYLANSIGTPYLILLAWLVGAVYAYTGAKVYGVLAAEMPYRGGDYVYLKKYYPSYIAYLFGWSALFITYTGSIAALAIGGAYYLNDIFVCCDFTRTILSFSLLGVNVVFDGIKTTALLLVVFFTYINYLGLRTGGKTQIVLTFFIVLFMVVFTVATLVSSAHIVPQRSPVIPSQTVQGFFSGLAAVLFTYMGWTTIVYIANEVEAPRKTIPRALAAGIAVVVVLYLAINYSFLTVFTPAEISNKINVASQVAFSLWGSGVGRLIALMILTAVLSSLNSTVLSGPHIYQAMARDHLLWGKLKKMHPRYGTPSAALWVQCVWSIVLLLSGTFNQILTMVVAAILLFSILTAVGGVRLIIEKMKSGQNAVRGNLVHSAIYIGLCFLVLIYIMLENPLESLYGFGLLALSWPFYFVTNRLSARQ</sequence>
<dbReference type="InterPro" id="IPR050598">
    <property type="entry name" value="AminoAcid_Transporter"/>
</dbReference>
<evidence type="ECO:0000256" key="3">
    <source>
        <dbReference type="ARBA" id="ARBA00022989"/>
    </source>
</evidence>
<dbReference type="PANTHER" id="PTHR11785:SF512">
    <property type="entry name" value="SOBREMESA, ISOFORM B"/>
    <property type="match status" value="1"/>
</dbReference>
<feature type="transmembrane region" description="Helical" evidence="5">
    <location>
        <begin position="85"/>
        <end position="113"/>
    </location>
</feature>